<dbReference type="InterPro" id="IPR023801">
    <property type="entry name" value="His_deacetylse_dom"/>
</dbReference>
<keyword evidence="11" id="KW-0378">Hydrolase</keyword>
<evidence type="ECO:0000256" key="10">
    <source>
        <dbReference type="ARBA" id="ARBA00022723"/>
    </source>
</evidence>
<evidence type="ECO:0000256" key="14">
    <source>
        <dbReference type="ARBA" id="ARBA00023163"/>
    </source>
</evidence>
<evidence type="ECO:0000256" key="20">
    <source>
        <dbReference type="ARBA" id="ARBA00049193"/>
    </source>
</evidence>
<dbReference type="InterPro" id="IPR037138">
    <property type="entry name" value="His_deacetylse_dom_sf"/>
</dbReference>
<dbReference type="InterPro" id="IPR000286">
    <property type="entry name" value="HDACs"/>
</dbReference>
<accession>A0A1B6DJA5</accession>
<dbReference type="EC" id="3.5.1.98" evidence="6"/>
<dbReference type="PRINTS" id="PR01271">
    <property type="entry name" value="HISDACETLASE"/>
</dbReference>
<evidence type="ECO:0000256" key="1">
    <source>
        <dbReference type="ARBA" id="ARBA00001968"/>
    </source>
</evidence>
<protein>
    <recommendedName>
        <fullName evidence="16">Histone deacetylase 8</fullName>
        <ecNumber evidence="6">3.5.1.98</ecNumber>
    </recommendedName>
    <alternativeName>
        <fullName evidence="17">Protein deacetylase HDAC8</fullName>
    </alternativeName>
    <alternativeName>
        <fullName evidence="18">Protein decrotonylase HDAC8</fullName>
    </alternativeName>
</protein>
<name>A0A1B6DJA5_9HEMI</name>
<evidence type="ECO:0000256" key="2">
    <source>
        <dbReference type="ARBA" id="ARBA00004123"/>
    </source>
</evidence>
<dbReference type="GO" id="GO:0031507">
    <property type="term" value="P:heterochromatin formation"/>
    <property type="evidence" value="ECO:0007669"/>
    <property type="project" value="TreeGrafter"/>
</dbReference>
<evidence type="ECO:0000256" key="4">
    <source>
        <dbReference type="ARBA" id="ARBA00004496"/>
    </source>
</evidence>
<keyword evidence="9" id="KW-0678">Repressor</keyword>
<keyword evidence="7" id="KW-0158">Chromosome</keyword>
<evidence type="ECO:0000256" key="9">
    <source>
        <dbReference type="ARBA" id="ARBA00022491"/>
    </source>
</evidence>
<dbReference type="PANTHER" id="PTHR10625">
    <property type="entry name" value="HISTONE DEACETYLASE HDAC1-RELATED"/>
    <property type="match status" value="1"/>
</dbReference>
<evidence type="ECO:0000256" key="12">
    <source>
        <dbReference type="ARBA" id="ARBA00022853"/>
    </source>
</evidence>
<dbReference type="EMBL" id="GEDC01011561">
    <property type="protein sequence ID" value="JAS25737.1"/>
    <property type="molecule type" value="Transcribed_RNA"/>
</dbReference>
<evidence type="ECO:0000256" key="16">
    <source>
        <dbReference type="ARBA" id="ARBA00040347"/>
    </source>
</evidence>
<comment type="catalytic activity">
    <reaction evidence="21">
        <text>N(6)-acetyl-L-lysyl-[histone] + H2O = L-lysyl-[histone] + acetate</text>
        <dbReference type="Rhea" id="RHEA:58196"/>
        <dbReference type="Rhea" id="RHEA-COMP:9845"/>
        <dbReference type="Rhea" id="RHEA-COMP:11338"/>
        <dbReference type="ChEBI" id="CHEBI:15377"/>
        <dbReference type="ChEBI" id="CHEBI:29969"/>
        <dbReference type="ChEBI" id="CHEBI:30089"/>
        <dbReference type="ChEBI" id="CHEBI:61930"/>
        <dbReference type="EC" id="3.5.1.98"/>
    </reaction>
    <physiologicalReaction direction="left-to-right" evidence="21">
        <dbReference type="Rhea" id="RHEA:58197"/>
    </physiologicalReaction>
</comment>
<dbReference type="PRINTS" id="PR01270">
    <property type="entry name" value="HDASUPER"/>
</dbReference>
<dbReference type="GO" id="GO:0141221">
    <property type="term" value="F:histone deacetylase activity, hydrolytic mechanism"/>
    <property type="evidence" value="ECO:0007669"/>
    <property type="project" value="UniProtKB-EC"/>
</dbReference>
<evidence type="ECO:0000256" key="21">
    <source>
        <dbReference type="ARBA" id="ARBA00049416"/>
    </source>
</evidence>
<evidence type="ECO:0000256" key="18">
    <source>
        <dbReference type="ARBA" id="ARBA00042783"/>
    </source>
</evidence>
<sequence>NKEVDIAINWAGGWHHAQRDEAEGFCYINDIVLGIEELRKEYSYIFYIDLDIHHGNGVENAFAFTNKVFTLSFHKYEPGFYPGSGSLEDIGIGKGKYYTVNVPLSEGLSDKKFCPLFERIANKIYYCYKPDAIVVQCGADCLTGDKVGDFNLTPKVLGKCVQLILNWKKPTIFLGGGGYNWANTARCWAYLTSIICNKTINSDIPDHKYFTEYGPDYSLEITPGNRGDTNSDSVLEAITNTILSNLNFITS</sequence>
<gene>
    <name evidence="23" type="ORF">g.5996</name>
</gene>
<keyword evidence="15" id="KW-0539">Nucleus</keyword>
<comment type="similarity">
    <text evidence="5">Belongs to the histone deacetylase family. HD type 1 subfamily.</text>
</comment>
<comment type="cofactor">
    <cofactor evidence="1">
        <name>a divalent metal cation</name>
        <dbReference type="ChEBI" id="CHEBI:60240"/>
    </cofactor>
</comment>
<dbReference type="GO" id="GO:0005634">
    <property type="term" value="C:nucleus"/>
    <property type="evidence" value="ECO:0007669"/>
    <property type="project" value="UniProtKB-SubCell"/>
</dbReference>
<evidence type="ECO:0000256" key="6">
    <source>
        <dbReference type="ARBA" id="ARBA00012111"/>
    </source>
</evidence>
<dbReference type="GO" id="GO:0046872">
    <property type="term" value="F:metal ion binding"/>
    <property type="evidence" value="ECO:0007669"/>
    <property type="project" value="UniProtKB-KW"/>
</dbReference>
<evidence type="ECO:0000256" key="17">
    <source>
        <dbReference type="ARBA" id="ARBA00041964"/>
    </source>
</evidence>
<evidence type="ECO:0000313" key="23">
    <source>
        <dbReference type="EMBL" id="JAS25737.1"/>
    </source>
</evidence>
<dbReference type="InterPro" id="IPR023696">
    <property type="entry name" value="Ureohydrolase_dom_sf"/>
</dbReference>
<feature type="domain" description="Histone deacetylase" evidence="22">
    <location>
        <begin position="4"/>
        <end position="194"/>
    </location>
</feature>
<keyword evidence="14" id="KW-0804">Transcription</keyword>
<proteinExistence type="inferred from homology"/>
<dbReference type="GO" id="GO:0005737">
    <property type="term" value="C:cytoplasm"/>
    <property type="evidence" value="ECO:0007669"/>
    <property type="project" value="UniProtKB-SubCell"/>
</dbReference>
<dbReference type="AlphaFoldDB" id="A0A1B6DJA5"/>
<evidence type="ECO:0000256" key="11">
    <source>
        <dbReference type="ARBA" id="ARBA00022801"/>
    </source>
</evidence>
<comment type="catalytic activity">
    <reaction evidence="19">
        <text>N(6)-acetyl-L-lysyl-[protein] + H2O = L-lysyl-[protein] + acetate</text>
        <dbReference type="Rhea" id="RHEA:58108"/>
        <dbReference type="Rhea" id="RHEA-COMP:9752"/>
        <dbReference type="Rhea" id="RHEA-COMP:10731"/>
        <dbReference type="ChEBI" id="CHEBI:15377"/>
        <dbReference type="ChEBI" id="CHEBI:29969"/>
        <dbReference type="ChEBI" id="CHEBI:30089"/>
        <dbReference type="ChEBI" id="CHEBI:61930"/>
    </reaction>
    <physiologicalReaction direction="left-to-right" evidence="19">
        <dbReference type="Rhea" id="RHEA:58109"/>
    </physiologicalReaction>
</comment>
<dbReference type="PANTHER" id="PTHR10625:SF14">
    <property type="entry name" value="HISTONE DEACETYLASE 8"/>
    <property type="match status" value="1"/>
</dbReference>
<comment type="catalytic activity">
    <reaction evidence="20">
        <text>N(6)-(2E)-butenoyl-L-lysyl-[protein] + H2O = (2E)-2-butenoate + L-lysyl-[protein]</text>
        <dbReference type="Rhea" id="RHEA:69172"/>
        <dbReference type="Rhea" id="RHEA-COMP:9752"/>
        <dbReference type="Rhea" id="RHEA-COMP:13707"/>
        <dbReference type="ChEBI" id="CHEBI:15377"/>
        <dbReference type="ChEBI" id="CHEBI:29969"/>
        <dbReference type="ChEBI" id="CHEBI:35899"/>
        <dbReference type="ChEBI" id="CHEBI:137954"/>
    </reaction>
    <physiologicalReaction direction="left-to-right" evidence="20">
        <dbReference type="Rhea" id="RHEA:69173"/>
    </physiologicalReaction>
</comment>
<evidence type="ECO:0000256" key="3">
    <source>
        <dbReference type="ARBA" id="ARBA00004286"/>
    </source>
</evidence>
<dbReference type="Pfam" id="PF00850">
    <property type="entry name" value="Hist_deacetyl"/>
    <property type="match status" value="1"/>
</dbReference>
<organism evidence="23">
    <name type="scientific">Clastoptera arizonana</name>
    <name type="common">Arizona spittle bug</name>
    <dbReference type="NCBI Taxonomy" id="38151"/>
    <lineage>
        <taxon>Eukaryota</taxon>
        <taxon>Metazoa</taxon>
        <taxon>Ecdysozoa</taxon>
        <taxon>Arthropoda</taxon>
        <taxon>Hexapoda</taxon>
        <taxon>Insecta</taxon>
        <taxon>Pterygota</taxon>
        <taxon>Neoptera</taxon>
        <taxon>Paraneoptera</taxon>
        <taxon>Hemiptera</taxon>
        <taxon>Auchenorrhyncha</taxon>
        <taxon>Cercopoidea</taxon>
        <taxon>Clastopteridae</taxon>
        <taxon>Clastoptera</taxon>
    </lineage>
</organism>
<evidence type="ECO:0000256" key="15">
    <source>
        <dbReference type="ARBA" id="ARBA00023242"/>
    </source>
</evidence>
<dbReference type="InterPro" id="IPR003084">
    <property type="entry name" value="HDAC_I/II"/>
</dbReference>
<keyword evidence="10" id="KW-0479">Metal-binding</keyword>
<evidence type="ECO:0000256" key="13">
    <source>
        <dbReference type="ARBA" id="ARBA00023015"/>
    </source>
</evidence>
<evidence type="ECO:0000256" key="19">
    <source>
        <dbReference type="ARBA" id="ARBA00049136"/>
    </source>
</evidence>
<evidence type="ECO:0000256" key="5">
    <source>
        <dbReference type="ARBA" id="ARBA00006457"/>
    </source>
</evidence>
<keyword evidence="13" id="KW-0805">Transcription regulation</keyword>
<reference evidence="23" key="1">
    <citation type="submission" date="2015-12" db="EMBL/GenBank/DDBJ databases">
        <title>De novo transcriptome assembly of four potential Pierce s Disease insect vectors from Arizona vineyards.</title>
        <authorList>
            <person name="Tassone E.E."/>
        </authorList>
    </citation>
    <scope>NUCLEOTIDE SEQUENCE</scope>
</reference>
<evidence type="ECO:0000256" key="7">
    <source>
        <dbReference type="ARBA" id="ARBA00022454"/>
    </source>
</evidence>
<evidence type="ECO:0000256" key="8">
    <source>
        <dbReference type="ARBA" id="ARBA00022490"/>
    </source>
</evidence>
<dbReference type="Gene3D" id="3.40.800.20">
    <property type="entry name" value="Histone deacetylase domain"/>
    <property type="match status" value="1"/>
</dbReference>
<feature type="non-terminal residue" evidence="23">
    <location>
        <position position="1"/>
    </location>
</feature>
<keyword evidence="12" id="KW-0156">Chromatin regulator</keyword>
<dbReference type="SUPFAM" id="SSF52768">
    <property type="entry name" value="Arginase/deacetylase"/>
    <property type="match status" value="1"/>
</dbReference>
<keyword evidence="8" id="KW-0963">Cytoplasm</keyword>
<evidence type="ECO:0000259" key="22">
    <source>
        <dbReference type="Pfam" id="PF00850"/>
    </source>
</evidence>
<comment type="subcellular location">
    <subcellularLocation>
        <location evidence="3">Chromosome</location>
    </subcellularLocation>
    <subcellularLocation>
        <location evidence="4">Cytoplasm</location>
    </subcellularLocation>
    <subcellularLocation>
        <location evidence="2">Nucleus</location>
    </subcellularLocation>
</comment>
<dbReference type="GO" id="GO:0005694">
    <property type="term" value="C:chromosome"/>
    <property type="evidence" value="ECO:0007669"/>
    <property type="project" value="UniProtKB-SubCell"/>
</dbReference>